<dbReference type="AlphaFoldDB" id="A0A1F5YA37"/>
<protein>
    <submittedName>
        <fullName evidence="1">Uncharacterized protein</fullName>
    </submittedName>
</protein>
<sequence length="64" mass="7317">MTYVGSLVCMWISEWATGQWRYGGEYYIAPLRNWSFDSSFYSPDGLPPGTPSVLNFEPGDWSNE</sequence>
<evidence type="ECO:0000313" key="2">
    <source>
        <dbReference type="Proteomes" id="UP000179034"/>
    </source>
</evidence>
<comment type="caution">
    <text evidence="1">The sequence shown here is derived from an EMBL/GenBank/DDBJ whole genome shotgun (WGS) entry which is preliminary data.</text>
</comment>
<reference evidence="1 2" key="1">
    <citation type="journal article" date="2016" name="Nat. Commun.">
        <title>Thousands of microbial genomes shed light on interconnected biogeochemical processes in an aquifer system.</title>
        <authorList>
            <person name="Anantharaman K."/>
            <person name="Brown C.T."/>
            <person name="Hug L.A."/>
            <person name="Sharon I."/>
            <person name="Castelle C.J."/>
            <person name="Probst A.J."/>
            <person name="Thomas B.C."/>
            <person name="Singh A."/>
            <person name="Wilkins M.J."/>
            <person name="Karaoz U."/>
            <person name="Brodie E.L."/>
            <person name="Williams K.H."/>
            <person name="Hubbard S.S."/>
            <person name="Banfield J.F."/>
        </authorList>
    </citation>
    <scope>NUCLEOTIDE SEQUENCE [LARGE SCALE GENOMIC DNA]</scope>
</reference>
<gene>
    <name evidence="1" type="ORF">A2Z06_03275</name>
</gene>
<dbReference type="EMBL" id="MFIW01000103">
    <property type="protein sequence ID" value="OGF96919.1"/>
    <property type="molecule type" value="Genomic_DNA"/>
</dbReference>
<organism evidence="1 2">
    <name type="scientific">Candidatus Glassbacteria bacterium RBG_16_58_8</name>
    <dbReference type="NCBI Taxonomy" id="1817866"/>
    <lineage>
        <taxon>Bacteria</taxon>
        <taxon>Candidatus Glassiibacteriota</taxon>
    </lineage>
</organism>
<name>A0A1F5YA37_9BACT</name>
<accession>A0A1F5YA37</accession>
<dbReference type="Proteomes" id="UP000179034">
    <property type="component" value="Unassembled WGS sequence"/>
</dbReference>
<proteinExistence type="predicted"/>
<evidence type="ECO:0000313" key="1">
    <source>
        <dbReference type="EMBL" id="OGF96919.1"/>
    </source>
</evidence>